<name>A0A1I0QUY3_9RHOB</name>
<dbReference type="STRING" id="1173584.SAMN05444851_2977"/>
<dbReference type="Proteomes" id="UP000199650">
    <property type="component" value="Unassembled WGS sequence"/>
</dbReference>
<evidence type="ECO:0000256" key="1">
    <source>
        <dbReference type="ARBA" id="ARBA00010634"/>
    </source>
</evidence>
<organism evidence="3 4">
    <name type="scientific">Aliiroseovarius sediminilitoris</name>
    <dbReference type="NCBI Taxonomy" id="1173584"/>
    <lineage>
        <taxon>Bacteria</taxon>
        <taxon>Pseudomonadati</taxon>
        <taxon>Pseudomonadota</taxon>
        <taxon>Alphaproteobacteria</taxon>
        <taxon>Rhodobacterales</taxon>
        <taxon>Paracoccaceae</taxon>
        <taxon>Aliiroseovarius</taxon>
    </lineage>
</organism>
<sequence length="302" mass="33516">MRCAGRARWLRRDSACKLSPNRHIKSCKSLNGFALKHCALCVTSTSDCRQNKDITVTKPISKTFPAMAGLLLLTLGACAQAPAPSGYDDPHEVQNRRTHEANVDLDRALISPASTAYGEILPRGVRDTISVFSDNAGLPGVVANNILQGNVEDAVHNTVRFLFNSTFGLLGMVDVATEIGLEERDSDFGETLHVWGASEGDYVVLPFFGPSTERDGFGILVDFVLNPLSLALPTEVKHLPKVTWVLAKFGDRYTFGDTIDEFYYNEDGYELMRLYYLDSRRYELGIEVEDNELEDIYDAYDG</sequence>
<accession>A0A1I0QUY3</accession>
<dbReference type="PRINTS" id="PR01805">
    <property type="entry name" value="VACJLIPOPROT"/>
</dbReference>
<dbReference type="PANTHER" id="PTHR30035:SF3">
    <property type="entry name" value="INTERMEMBRANE PHOSPHOLIPID TRANSPORT SYSTEM LIPOPROTEIN MLAA"/>
    <property type="match status" value="1"/>
</dbReference>
<keyword evidence="2" id="KW-0732">Signal</keyword>
<protein>
    <submittedName>
        <fullName evidence="3">Phospholipid-binding lipoprotein MlaA</fullName>
    </submittedName>
</protein>
<comment type="similarity">
    <text evidence="1">Belongs to the MlaA family.</text>
</comment>
<keyword evidence="4" id="KW-1185">Reference proteome</keyword>
<dbReference type="GO" id="GO:0016020">
    <property type="term" value="C:membrane"/>
    <property type="evidence" value="ECO:0007669"/>
    <property type="project" value="InterPro"/>
</dbReference>
<dbReference type="Pfam" id="PF04333">
    <property type="entry name" value="MlaA"/>
    <property type="match status" value="1"/>
</dbReference>
<dbReference type="EMBL" id="FOJB01000001">
    <property type="protein sequence ID" value="SEW31455.1"/>
    <property type="molecule type" value="Genomic_DNA"/>
</dbReference>
<gene>
    <name evidence="3" type="ORF">SAMN05444851_2977</name>
</gene>
<dbReference type="InterPro" id="IPR007428">
    <property type="entry name" value="MlaA"/>
</dbReference>
<evidence type="ECO:0000313" key="3">
    <source>
        <dbReference type="EMBL" id="SEW31455.1"/>
    </source>
</evidence>
<dbReference type="OrthoDB" id="9785326at2"/>
<dbReference type="PANTHER" id="PTHR30035">
    <property type="entry name" value="LIPOPROTEIN VACJ-RELATED"/>
    <property type="match status" value="1"/>
</dbReference>
<proteinExistence type="inferred from homology"/>
<dbReference type="AlphaFoldDB" id="A0A1I0QUY3"/>
<dbReference type="GO" id="GO:0120010">
    <property type="term" value="P:intermembrane phospholipid transfer"/>
    <property type="evidence" value="ECO:0007669"/>
    <property type="project" value="TreeGrafter"/>
</dbReference>
<reference evidence="3 4" key="1">
    <citation type="submission" date="2016-10" db="EMBL/GenBank/DDBJ databases">
        <authorList>
            <person name="de Groot N.N."/>
        </authorList>
    </citation>
    <scope>NUCLEOTIDE SEQUENCE [LARGE SCALE GENOMIC DNA]</scope>
    <source>
        <strain evidence="3 4">DSM 29439</strain>
    </source>
</reference>
<evidence type="ECO:0000256" key="2">
    <source>
        <dbReference type="ARBA" id="ARBA00022729"/>
    </source>
</evidence>
<evidence type="ECO:0000313" key="4">
    <source>
        <dbReference type="Proteomes" id="UP000199650"/>
    </source>
</evidence>
<keyword evidence="3" id="KW-0449">Lipoprotein</keyword>